<evidence type="ECO:0000256" key="6">
    <source>
        <dbReference type="ARBA" id="ARBA00022771"/>
    </source>
</evidence>
<dbReference type="Pfam" id="PF01485">
    <property type="entry name" value="IBR"/>
    <property type="match status" value="2"/>
</dbReference>
<dbReference type="InterPro" id="IPR013083">
    <property type="entry name" value="Znf_RING/FYVE/PHD"/>
</dbReference>
<organism evidence="13 14">
    <name type="scientific">Coniochaeta hoffmannii</name>
    <dbReference type="NCBI Taxonomy" id="91930"/>
    <lineage>
        <taxon>Eukaryota</taxon>
        <taxon>Fungi</taxon>
        <taxon>Dikarya</taxon>
        <taxon>Ascomycota</taxon>
        <taxon>Pezizomycotina</taxon>
        <taxon>Sordariomycetes</taxon>
        <taxon>Sordariomycetidae</taxon>
        <taxon>Coniochaetales</taxon>
        <taxon>Coniochaetaceae</taxon>
        <taxon>Coniochaeta</taxon>
    </lineage>
</organism>
<evidence type="ECO:0000256" key="4">
    <source>
        <dbReference type="ARBA" id="ARBA00022723"/>
    </source>
</evidence>
<keyword evidence="3 13" id="KW-0808">Transferase</keyword>
<keyword evidence="5" id="KW-0677">Repeat</keyword>
<evidence type="ECO:0000256" key="7">
    <source>
        <dbReference type="ARBA" id="ARBA00022786"/>
    </source>
</evidence>
<accession>A0AA38RT85</accession>
<protein>
    <recommendedName>
        <fullName evidence="2">RBR-type E3 ubiquitin transferase</fullName>
        <ecNumber evidence="2">2.3.2.31</ecNumber>
    </recommendedName>
</protein>
<keyword evidence="4" id="KW-0479">Metal-binding</keyword>
<reference evidence="13" key="1">
    <citation type="submission" date="2022-07" db="EMBL/GenBank/DDBJ databases">
        <title>Fungi with potential for degradation of polypropylene.</title>
        <authorList>
            <person name="Gostincar C."/>
        </authorList>
    </citation>
    <scope>NUCLEOTIDE SEQUENCE</scope>
    <source>
        <strain evidence="13">EXF-13287</strain>
    </source>
</reference>
<comment type="catalytic activity">
    <reaction evidence="1">
        <text>[E2 ubiquitin-conjugating enzyme]-S-ubiquitinyl-L-cysteine + [acceptor protein]-L-lysine = [E2 ubiquitin-conjugating enzyme]-L-cysteine + [acceptor protein]-N(6)-ubiquitinyl-L-lysine.</text>
        <dbReference type="EC" id="2.3.2.31"/>
    </reaction>
</comment>
<dbReference type="Proteomes" id="UP001174691">
    <property type="component" value="Unassembled WGS sequence"/>
</dbReference>
<dbReference type="GO" id="GO:0016567">
    <property type="term" value="P:protein ubiquitination"/>
    <property type="evidence" value="ECO:0007669"/>
    <property type="project" value="InterPro"/>
</dbReference>
<proteinExistence type="predicted"/>
<dbReference type="CDD" id="cd20335">
    <property type="entry name" value="BRcat_RBR"/>
    <property type="match status" value="1"/>
</dbReference>
<dbReference type="PROSITE" id="PS00518">
    <property type="entry name" value="ZF_RING_1"/>
    <property type="match status" value="1"/>
</dbReference>
<feature type="compositionally biased region" description="Polar residues" evidence="10">
    <location>
        <begin position="109"/>
        <end position="121"/>
    </location>
</feature>
<dbReference type="CDD" id="cd22584">
    <property type="entry name" value="Rcat_RBR_unk"/>
    <property type="match status" value="1"/>
</dbReference>
<evidence type="ECO:0000256" key="3">
    <source>
        <dbReference type="ARBA" id="ARBA00022679"/>
    </source>
</evidence>
<dbReference type="PANTHER" id="PTHR11685">
    <property type="entry name" value="RBR FAMILY RING FINGER AND IBR DOMAIN-CONTAINING"/>
    <property type="match status" value="1"/>
</dbReference>
<feature type="region of interest" description="Disordered" evidence="10">
    <location>
        <begin position="692"/>
        <end position="721"/>
    </location>
</feature>
<dbReference type="EMBL" id="JANBVN010000089">
    <property type="protein sequence ID" value="KAJ9145534.1"/>
    <property type="molecule type" value="Genomic_DNA"/>
</dbReference>
<dbReference type="InterPro" id="IPR044066">
    <property type="entry name" value="TRIAD_supradom"/>
</dbReference>
<evidence type="ECO:0000259" key="12">
    <source>
        <dbReference type="PROSITE" id="PS51873"/>
    </source>
</evidence>
<evidence type="ECO:0000256" key="8">
    <source>
        <dbReference type="ARBA" id="ARBA00022833"/>
    </source>
</evidence>
<dbReference type="InterPro" id="IPR031127">
    <property type="entry name" value="E3_UB_ligase_RBR"/>
</dbReference>
<evidence type="ECO:0000313" key="14">
    <source>
        <dbReference type="Proteomes" id="UP001174691"/>
    </source>
</evidence>
<evidence type="ECO:0000256" key="5">
    <source>
        <dbReference type="ARBA" id="ARBA00022737"/>
    </source>
</evidence>
<dbReference type="Gene3D" id="1.20.120.1750">
    <property type="match status" value="1"/>
</dbReference>
<name>A0AA38RT85_9PEZI</name>
<evidence type="ECO:0000256" key="9">
    <source>
        <dbReference type="PROSITE-ProRule" id="PRU00175"/>
    </source>
</evidence>
<dbReference type="GO" id="GO:0061630">
    <property type="term" value="F:ubiquitin protein ligase activity"/>
    <property type="evidence" value="ECO:0007669"/>
    <property type="project" value="UniProtKB-EC"/>
</dbReference>
<feature type="domain" description="RING-type" evidence="12">
    <location>
        <begin position="207"/>
        <end position="434"/>
    </location>
</feature>
<dbReference type="InterPro" id="IPR002867">
    <property type="entry name" value="IBR_dom"/>
</dbReference>
<gene>
    <name evidence="13" type="ORF">NKR19_g6053</name>
</gene>
<dbReference type="AlphaFoldDB" id="A0AA38RT85"/>
<evidence type="ECO:0000313" key="13">
    <source>
        <dbReference type="EMBL" id="KAJ9145534.1"/>
    </source>
</evidence>
<dbReference type="InterPro" id="IPR017907">
    <property type="entry name" value="Znf_RING_CS"/>
</dbReference>
<evidence type="ECO:0000256" key="2">
    <source>
        <dbReference type="ARBA" id="ARBA00012251"/>
    </source>
</evidence>
<keyword evidence="7" id="KW-0833">Ubl conjugation pathway</keyword>
<dbReference type="EC" id="2.3.2.31" evidence="2"/>
<evidence type="ECO:0000256" key="1">
    <source>
        <dbReference type="ARBA" id="ARBA00001798"/>
    </source>
</evidence>
<dbReference type="PROSITE" id="PS51873">
    <property type="entry name" value="TRIAD"/>
    <property type="match status" value="1"/>
</dbReference>
<dbReference type="GO" id="GO:0008270">
    <property type="term" value="F:zinc ion binding"/>
    <property type="evidence" value="ECO:0007669"/>
    <property type="project" value="UniProtKB-KW"/>
</dbReference>
<feature type="domain" description="RING-type" evidence="11">
    <location>
        <begin position="211"/>
        <end position="267"/>
    </location>
</feature>
<dbReference type="SUPFAM" id="SSF57850">
    <property type="entry name" value="RING/U-box"/>
    <property type="match status" value="2"/>
</dbReference>
<dbReference type="InterPro" id="IPR001841">
    <property type="entry name" value="Znf_RING"/>
</dbReference>
<feature type="compositionally biased region" description="Low complexity" evidence="10">
    <location>
        <begin position="94"/>
        <end position="108"/>
    </location>
</feature>
<keyword evidence="14" id="KW-1185">Reference proteome</keyword>
<sequence>MGSLAVPEKMADAVTRPPELSDAEYVRAVLRQPTSKTEDELDQELLAAAQKLSIDLSTPPIAATRPSTPSSDKRISSGTEPGAVAVTPARSHARTASATSNASGTTAAYRTTSNRSASTLPQPERTLARKRSKSLSFSQYDRYLSQVDPNLHQPKFLSHTSSRSASDPASDTTFRSVWLLKRGLTQRLKWRRGGRRKTAATTGPSPPEMSCICCREDFAASPDHSSSSSSSAALLHTLPCGHTYCRSCLSVMIAQSTTDESKMPPRCCTQPIPGATIKSVLSRDEQQAFLKAVVQFSTPWESRVFCPNPLCGEFIPPKTARQSDPRHHSHSHHHHRHPFEVATCRACRTSVCVMCGRAGGHPPGQDCPEDWELDAVLRMGERSGWRRCYKCRTLVELAQGCTHMTCRCRAQFCYICGAAWDSLVGCPNYCNGEEELERRRAEEEAREAEVEAEKAAREEARRVEEAERREAEGRTRESGECEAVRERWRTQMEEFRRFEGKMRWVMWTRHSQKRLAVMERHRDVMEKTSERHAKTEQHLEDRQVEAEIELRSALEQSEKSIRIQLKYMEAYCNGPSRLLPEREVTRKHREQLARQYHLRDGMERRHQSQINVLREKQAKRMEELMERHAKEMAALVEKRAEEVEDLGLQFTNEEEALVRVFRERRERMVRRWVLEGEILRRQLEEKHGVRYGSLALPEWPGDGDPDEGLPSVREEDALGDE</sequence>
<evidence type="ECO:0000259" key="11">
    <source>
        <dbReference type="PROSITE" id="PS50089"/>
    </source>
</evidence>
<feature type="region of interest" description="Disordered" evidence="10">
    <location>
        <begin position="443"/>
        <end position="475"/>
    </location>
</feature>
<keyword evidence="6 9" id="KW-0863">Zinc-finger</keyword>
<dbReference type="Gene3D" id="3.30.40.10">
    <property type="entry name" value="Zinc/RING finger domain, C3HC4 (zinc finger)"/>
    <property type="match status" value="1"/>
</dbReference>
<feature type="compositionally biased region" description="Basic and acidic residues" evidence="10">
    <location>
        <begin position="712"/>
        <end position="721"/>
    </location>
</feature>
<keyword evidence="8" id="KW-0862">Zinc</keyword>
<feature type="region of interest" description="Disordered" evidence="10">
    <location>
        <begin position="53"/>
        <end position="133"/>
    </location>
</feature>
<comment type="caution">
    <text evidence="13">The sequence shown here is derived from an EMBL/GenBank/DDBJ whole genome shotgun (WGS) entry which is preliminary data.</text>
</comment>
<evidence type="ECO:0000256" key="10">
    <source>
        <dbReference type="SAM" id="MobiDB-lite"/>
    </source>
</evidence>
<dbReference type="PROSITE" id="PS50089">
    <property type="entry name" value="ZF_RING_2"/>
    <property type="match status" value="1"/>
</dbReference>